<dbReference type="InterPro" id="IPR033124">
    <property type="entry name" value="Ser_caboxypep_his_AS"/>
</dbReference>
<name>A0A2P5FSA5_TREOI</name>
<keyword evidence="4" id="KW-0645">Protease</keyword>
<evidence type="ECO:0000256" key="5">
    <source>
        <dbReference type="ARBA" id="ARBA00022729"/>
    </source>
</evidence>
<evidence type="ECO:0000313" key="11">
    <source>
        <dbReference type="Proteomes" id="UP000237000"/>
    </source>
</evidence>
<comment type="caution">
    <text evidence="10">The sequence shown here is derived from an EMBL/GenBank/DDBJ whole genome shotgun (WGS) entry which is preliminary data.</text>
</comment>
<comment type="subcellular location">
    <subcellularLocation>
        <location evidence="1">Secreted</location>
    </subcellularLocation>
</comment>
<protein>
    <submittedName>
        <fullName evidence="10">Serine carboxypeptidase-like</fullName>
    </submittedName>
</protein>
<dbReference type="InterPro" id="IPR029058">
    <property type="entry name" value="AB_hydrolase_fold"/>
</dbReference>
<comment type="similarity">
    <text evidence="2">Belongs to the peptidase S10 family.</text>
</comment>
<dbReference type="GO" id="GO:0006508">
    <property type="term" value="P:proteolysis"/>
    <property type="evidence" value="ECO:0007669"/>
    <property type="project" value="UniProtKB-KW"/>
</dbReference>
<reference evidence="11" key="1">
    <citation type="submission" date="2016-06" db="EMBL/GenBank/DDBJ databases">
        <title>Parallel loss of symbiosis genes in relatives of nitrogen-fixing non-legume Parasponia.</title>
        <authorList>
            <person name="Van Velzen R."/>
            <person name="Holmer R."/>
            <person name="Bu F."/>
            <person name="Rutten L."/>
            <person name="Van Zeijl A."/>
            <person name="Liu W."/>
            <person name="Santuari L."/>
            <person name="Cao Q."/>
            <person name="Sharma T."/>
            <person name="Shen D."/>
            <person name="Roswanjaya Y."/>
            <person name="Wardhani T."/>
            <person name="Kalhor M.S."/>
            <person name="Jansen J."/>
            <person name="Van den Hoogen J."/>
            <person name="Gungor B."/>
            <person name="Hartog M."/>
            <person name="Hontelez J."/>
            <person name="Verver J."/>
            <person name="Yang W.-C."/>
            <person name="Schijlen E."/>
            <person name="Repin R."/>
            <person name="Schilthuizen M."/>
            <person name="Schranz E."/>
            <person name="Heidstra R."/>
            <person name="Miyata K."/>
            <person name="Fedorova E."/>
            <person name="Kohlen W."/>
            <person name="Bisseling T."/>
            <person name="Smit S."/>
            <person name="Geurts R."/>
        </authorList>
    </citation>
    <scope>NUCLEOTIDE SEQUENCE [LARGE SCALE GENOMIC DNA]</scope>
    <source>
        <strain evidence="11">cv. RG33-2</strain>
    </source>
</reference>
<evidence type="ECO:0000256" key="2">
    <source>
        <dbReference type="ARBA" id="ARBA00009431"/>
    </source>
</evidence>
<accession>A0A2P5FSA5</accession>
<dbReference type="GO" id="GO:0016747">
    <property type="term" value="F:acyltransferase activity, transferring groups other than amino-acyl groups"/>
    <property type="evidence" value="ECO:0007669"/>
    <property type="project" value="TreeGrafter"/>
</dbReference>
<keyword evidence="3 10" id="KW-0121">Carboxypeptidase</keyword>
<dbReference type="GO" id="GO:0005576">
    <property type="term" value="C:extracellular region"/>
    <property type="evidence" value="ECO:0007669"/>
    <property type="project" value="UniProtKB-SubCell"/>
</dbReference>
<keyword evidence="9" id="KW-0472">Membrane</keyword>
<keyword evidence="6" id="KW-0378">Hydrolase</keyword>
<dbReference type="GO" id="GO:0004185">
    <property type="term" value="F:serine-type carboxypeptidase activity"/>
    <property type="evidence" value="ECO:0007669"/>
    <property type="project" value="InterPro"/>
</dbReference>
<dbReference type="Pfam" id="PF00450">
    <property type="entry name" value="Peptidase_S10"/>
    <property type="match status" value="1"/>
</dbReference>
<dbReference type="Gene3D" id="3.40.50.1820">
    <property type="entry name" value="alpha/beta hydrolase"/>
    <property type="match status" value="1"/>
</dbReference>
<dbReference type="Proteomes" id="UP000237000">
    <property type="component" value="Unassembled WGS sequence"/>
</dbReference>
<dbReference type="SUPFAM" id="SSF53474">
    <property type="entry name" value="alpha/beta-Hydrolases"/>
    <property type="match status" value="1"/>
</dbReference>
<keyword evidence="9" id="KW-1133">Transmembrane helix</keyword>
<evidence type="ECO:0000256" key="8">
    <source>
        <dbReference type="ARBA" id="ARBA00023180"/>
    </source>
</evidence>
<dbReference type="FunFam" id="3.40.50.12670:FF:000001">
    <property type="entry name" value="Carboxypeptidase"/>
    <property type="match status" value="1"/>
</dbReference>
<keyword evidence="9" id="KW-0812">Transmembrane</keyword>
<keyword evidence="8" id="KW-0325">Glycoprotein</keyword>
<dbReference type="InParanoid" id="A0A2P5FSA5"/>
<dbReference type="PANTHER" id="PTHR11802">
    <property type="entry name" value="SERINE PROTEASE FAMILY S10 SERINE CARBOXYPEPTIDASE"/>
    <property type="match status" value="1"/>
</dbReference>
<dbReference type="FunFam" id="3.40.50.1820:FF:000072">
    <property type="entry name" value="Serine carboxypeptidase-like 19"/>
    <property type="match status" value="1"/>
</dbReference>
<keyword evidence="7" id="KW-1015">Disulfide bond</keyword>
<evidence type="ECO:0000256" key="4">
    <source>
        <dbReference type="ARBA" id="ARBA00022670"/>
    </source>
</evidence>
<keyword evidence="5" id="KW-0732">Signal</keyword>
<evidence type="ECO:0000256" key="1">
    <source>
        <dbReference type="ARBA" id="ARBA00004613"/>
    </source>
</evidence>
<dbReference type="AlphaFoldDB" id="A0A2P5FSA5"/>
<keyword evidence="11" id="KW-1185">Reference proteome</keyword>
<gene>
    <name evidence="10" type="primary">TorSCPL6</name>
    <name evidence="10" type="ORF">TorRG33x02_033170</name>
</gene>
<dbReference type="InterPro" id="IPR001563">
    <property type="entry name" value="Peptidase_S10"/>
</dbReference>
<dbReference type="GO" id="GO:0019748">
    <property type="term" value="P:secondary metabolic process"/>
    <property type="evidence" value="ECO:0007669"/>
    <property type="project" value="TreeGrafter"/>
</dbReference>
<organism evidence="10 11">
    <name type="scientific">Trema orientale</name>
    <name type="common">Charcoal tree</name>
    <name type="synonym">Celtis orientalis</name>
    <dbReference type="NCBI Taxonomy" id="63057"/>
    <lineage>
        <taxon>Eukaryota</taxon>
        <taxon>Viridiplantae</taxon>
        <taxon>Streptophyta</taxon>
        <taxon>Embryophyta</taxon>
        <taxon>Tracheophyta</taxon>
        <taxon>Spermatophyta</taxon>
        <taxon>Magnoliopsida</taxon>
        <taxon>eudicotyledons</taxon>
        <taxon>Gunneridae</taxon>
        <taxon>Pentapetalae</taxon>
        <taxon>rosids</taxon>
        <taxon>fabids</taxon>
        <taxon>Rosales</taxon>
        <taxon>Cannabaceae</taxon>
        <taxon>Trema</taxon>
    </lineage>
</organism>
<evidence type="ECO:0000256" key="6">
    <source>
        <dbReference type="ARBA" id="ARBA00022801"/>
    </source>
</evidence>
<sequence length="491" mass="55898">MAAPETEKQIVWFWAKMLKWVHIHLIIFLVLFTSHVLPSSIVKSLPGFSGSLPFRLETGYVVVDEKEDVQFFYYYVESEGNPRDDPLMFWFTGGPGCSALCGLAFEIGPIKFNMVEYNGSLPTLVLNPYSWTKATSIIFVDAPVGTGFSFSRSLEGVQTGDSVYAKRTLNFLRMWLLAHPEFSSHPLYLGGDSFSGIIIPIIAEEIAKSTEANQILGINLQGYVLGNPATNIELDGNSKVEFAHRMALIPDELYRSVKKTCKGQYTATHKYDSLCAKDLEAISVCTENLSEGYVLDPNCYRYMSDNDQKMDDNRRSLLENPFKRNPFQRSLNFGFPPLENPKFGCRNYVNKLVYHWANDKTVQEALHIQKGTIKTWIRCDRNLPYMHQVDNVVSYHKRLNSRGYRALIYSGDHDMMIPYIGTQAWIKSLNLPISGQWRPWIVDDEVAGYVTEYSKGSFTFATVKGGGHTAPEYYPKECLAMFKRWISQEPL</sequence>
<dbReference type="PANTHER" id="PTHR11802:SF450">
    <property type="entry name" value="SERINE CARBOXYPEPTIDASE-LIKE 7"/>
    <property type="match status" value="1"/>
</dbReference>
<evidence type="ECO:0000256" key="3">
    <source>
        <dbReference type="ARBA" id="ARBA00022645"/>
    </source>
</evidence>
<evidence type="ECO:0000256" key="9">
    <source>
        <dbReference type="SAM" id="Phobius"/>
    </source>
</evidence>
<feature type="transmembrane region" description="Helical" evidence="9">
    <location>
        <begin position="20"/>
        <end position="37"/>
    </location>
</feature>
<dbReference type="PROSITE" id="PS00560">
    <property type="entry name" value="CARBOXYPEPT_SER_HIS"/>
    <property type="match status" value="1"/>
</dbReference>
<evidence type="ECO:0000256" key="7">
    <source>
        <dbReference type="ARBA" id="ARBA00023157"/>
    </source>
</evidence>
<dbReference type="FunFam" id="3.40.50.11320:FF:000002">
    <property type="entry name" value="Carboxypeptidase"/>
    <property type="match status" value="1"/>
</dbReference>
<dbReference type="EMBL" id="JXTC01000011">
    <property type="protein sequence ID" value="POO00686.1"/>
    <property type="molecule type" value="Genomic_DNA"/>
</dbReference>
<dbReference type="PRINTS" id="PR00724">
    <property type="entry name" value="CRBOXYPTASEC"/>
</dbReference>
<evidence type="ECO:0000313" key="10">
    <source>
        <dbReference type="EMBL" id="POO00686.1"/>
    </source>
</evidence>
<dbReference type="OrthoDB" id="1178542at2759"/>
<proteinExistence type="inferred from homology"/>
<dbReference type="Gene3D" id="3.40.50.12670">
    <property type="match status" value="1"/>
</dbReference>